<evidence type="ECO:0000259" key="5">
    <source>
        <dbReference type="SMART" id="SM00704"/>
    </source>
</evidence>
<gene>
    <name evidence="6" type="ORF">HRbin17_01465</name>
</gene>
<dbReference type="SMART" id="SM00704">
    <property type="entry name" value="ZnF_CDGSH"/>
    <property type="match status" value="1"/>
</dbReference>
<evidence type="ECO:0000256" key="4">
    <source>
        <dbReference type="ARBA" id="ARBA00023014"/>
    </source>
</evidence>
<dbReference type="GO" id="GO:0046872">
    <property type="term" value="F:metal ion binding"/>
    <property type="evidence" value="ECO:0007669"/>
    <property type="project" value="UniProtKB-KW"/>
</dbReference>
<dbReference type="Pfam" id="PF09360">
    <property type="entry name" value="zf-CDGSH"/>
    <property type="match status" value="1"/>
</dbReference>
<keyword evidence="2" id="KW-0479">Metal-binding</keyword>
<reference evidence="7" key="1">
    <citation type="submission" date="2017-09" db="EMBL/GenBank/DDBJ databases">
        <title>Metaegenomics of thermophilic ammonia-oxidizing enrichment culture.</title>
        <authorList>
            <person name="Kato S."/>
            <person name="Suzuki K."/>
        </authorList>
    </citation>
    <scope>NUCLEOTIDE SEQUENCE [LARGE SCALE GENOMIC DNA]</scope>
</reference>
<dbReference type="AlphaFoldDB" id="A0A2H5XCN7"/>
<keyword evidence="4" id="KW-0411">Iron-sulfur</keyword>
<accession>A0A2H5XCN7</accession>
<evidence type="ECO:0000313" key="6">
    <source>
        <dbReference type="EMBL" id="GBC98946.1"/>
    </source>
</evidence>
<dbReference type="Gene3D" id="3.40.5.90">
    <property type="entry name" value="CDGSH iron-sulfur domain, mitoNEET-type"/>
    <property type="match status" value="1"/>
</dbReference>
<proteinExistence type="predicted"/>
<evidence type="ECO:0000256" key="3">
    <source>
        <dbReference type="ARBA" id="ARBA00023004"/>
    </source>
</evidence>
<comment type="caution">
    <text evidence="6">The sequence shown here is derived from an EMBL/GenBank/DDBJ whole genome shotgun (WGS) entry which is preliminary data.</text>
</comment>
<evidence type="ECO:0000256" key="2">
    <source>
        <dbReference type="ARBA" id="ARBA00022723"/>
    </source>
</evidence>
<keyword evidence="3" id="KW-0408">Iron</keyword>
<dbReference type="InterPro" id="IPR042216">
    <property type="entry name" value="MitoNEET_CISD"/>
</dbReference>
<protein>
    <recommendedName>
        <fullName evidence="5">Iron-binding zinc finger CDGSH type domain-containing protein</fullName>
    </recommendedName>
</protein>
<dbReference type="Proteomes" id="UP000236173">
    <property type="component" value="Unassembled WGS sequence"/>
</dbReference>
<evidence type="ECO:0000313" key="7">
    <source>
        <dbReference type="Proteomes" id="UP000236173"/>
    </source>
</evidence>
<keyword evidence="1" id="KW-0001">2Fe-2S</keyword>
<dbReference type="InterPro" id="IPR018967">
    <property type="entry name" value="FeS-contain_CDGSH-typ"/>
</dbReference>
<dbReference type="EMBL" id="BEHT01000018">
    <property type="protein sequence ID" value="GBC98946.1"/>
    <property type="molecule type" value="Genomic_DNA"/>
</dbReference>
<dbReference type="GO" id="GO:0005737">
    <property type="term" value="C:cytoplasm"/>
    <property type="evidence" value="ECO:0007669"/>
    <property type="project" value="UniProtKB-ARBA"/>
</dbReference>
<sequence>MARLVRHDRNRPYTIQVEGKTIAICACGLSHNKPYCDGTHRTTWDEDADTLYAYDTDRNRVRVQLTDEQGNPVAVPSEYPPVE</sequence>
<evidence type="ECO:0000256" key="1">
    <source>
        <dbReference type="ARBA" id="ARBA00022714"/>
    </source>
</evidence>
<name>A0A2H5XCN7_9BACT</name>
<feature type="domain" description="Iron-binding zinc finger CDGSH type" evidence="5">
    <location>
        <begin position="10"/>
        <end position="46"/>
    </location>
</feature>
<dbReference type="GO" id="GO:0051537">
    <property type="term" value="F:2 iron, 2 sulfur cluster binding"/>
    <property type="evidence" value="ECO:0007669"/>
    <property type="project" value="UniProtKB-KW"/>
</dbReference>
<organism evidence="6 7">
    <name type="scientific">Candidatus Fervidibacter japonicus</name>
    <dbReference type="NCBI Taxonomy" id="2035412"/>
    <lineage>
        <taxon>Bacteria</taxon>
        <taxon>Candidatus Fervidibacterota</taxon>
        <taxon>Candidatus Fervidibacter</taxon>
    </lineage>
</organism>